<dbReference type="OrthoDB" id="2279050at2759"/>
<evidence type="ECO:0000313" key="2">
    <source>
        <dbReference type="EMBL" id="KAF7729669.1"/>
    </source>
</evidence>
<feature type="region of interest" description="Disordered" evidence="1">
    <location>
        <begin position="134"/>
        <end position="160"/>
    </location>
</feature>
<protein>
    <submittedName>
        <fullName evidence="2">Uncharacterized protein</fullName>
    </submittedName>
</protein>
<gene>
    <name evidence="2" type="ORF">EC973_004042</name>
</gene>
<dbReference type="EMBL" id="JABAYA010000023">
    <property type="protein sequence ID" value="KAF7729669.1"/>
    <property type="molecule type" value="Genomic_DNA"/>
</dbReference>
<comment type="caution">
    <text evidence="2">The sequence shown here is derived from an EMBL/GenBank/DDBJ whole genome shotgun (WGS) entry which is preliminary data.</text>
</comment>
<sequence>MASTSEQNKPVPGIKELNDYIQSSKFPSFDAFIGNNVNNIADWSLPINSHTAEELFHAWSSRFTISMRALKPHLPSKKLKFNSECWNTIAKTKNQQLSAETTFTKNSLRILEYFTDKTTDKIVNAGEERLLNENHVQQQRNKGKRKMTSEHLTESPKRQAVVQDIGQHETIDEVIFGMGYKKLANVPWTKSEKDLLQQLLDNPFLGIKTKMVPFIVDILKAPVESSDLVLLKLSLSGIVNTLNRAHFDKMSKYIDMAKFEEHANGLVAKFMKHGLDEESLEVLEKVTTKLNESSVEDCLMLVHELQIPFLKAKHRQHKTYRMLCIVEFMLGCFANFSLAESEATTQRRFAMILDHLFYFTPVKLAEGETTSRSTQVIRQLNNTLFGNNSCEPVIGRKIDVLMKYNGLEKNDPITGSALVLDQQCKNLRTNAAILNQMRALDPNSSSLDHVVAMDIIGSVGYMYLLVEFEDLYFAKKLGVLALPTSSGEFKGFQSTLNLLFCYQHFILNQGMDAHAALQRRKNMDNICEIIDISSTSETLSQHHNIFITPTKHKSK</sequence>
<name>A0A8H7BXS9_9FUNG</name>
<organism evidence="2 3">
    <name type="scientific">Apophysomyces ossiformis</name>
    <dbReference type="NCBI Taxonomy" id="679940"/>
    <lineage>
        <taxon>Eukaryota</taxon>
        <taxon>Fungi</taxon>
        <taxon>Fungi incertae sedis</taxon>
        <taxon>Mucoromycota</taxon>
        <taxon>Mucoromycotina</taxon>
        <taxon>Mucoromycetes</taxon>
        <taxon>Mucorales</taxon>
        <taxon>Mucorineae</taxon>
        <taxon>Mucoraceae</taxon>
        <taxon>Apophysomyces</taxon>
    </lineage>
</organism>
<feature type="compositionally biased region" description="Basic and acidic residues" evidence="1">
    <location>
        <begin position="147"/>
        <end position="157"/>
    </location>
</feature>
<evidence type="ECO:0000256" key="1">
    <source>
        <dbReference type="SAM" id="MobiDB-lite"/>
    </source>
</evidence>
<proteinExistence type="predicted"/>
<evidence type="ECO:0000313" key="3">
    <source>
        <dbReference type="Proteomes" id="UP000605846"/>
    </source>
</evidence>
<reference evidence="2" key="1">
    <citation type="submission" date="2020-01" db="EMBL/GenBank/DDBJ databases">
        <title>Genome Sequencing of Three Apophysomyces-Like Fungal Strains Confirms a Novel Fungal Genus in the Mucoromycota with divergent Burkholderia-like Endosymbiotic Bacteria.</title>
        <authorList>
            <person name="Stajich J.E."/>
            <person name="Macias A.M."/>
            <person name="Carter-House D."/>
            <person name="Lovett B."/>
            <person name="Kasson L.R."/>
            <person name="Berry K."/>
            <person name="Grigoriev I."/>
            <person name="Chang Y."/>
            <person name="Spatafora J."/>
            <person name="Kasson M.T."/>
        </authorList>
    </citation>
    <scope>NUCLEOTIDE SEQUENCE</scope>
    <source>
        <strain evidence="2">NRRL A-21654</strain>
    </source>
</reference>
<accession>A0A8H7BXS9</accession>
<dbReference type="Proteomes" id="UP000605846">
    <property type="component" value="Unassembled WGS sequence"/>
</dbReference>
<keyword evidence="3" id="KW-1185">Reference proteome</keyword>
<dbReference type="AlphaFoldDB" id="A0A8H7BXS9"/>